<dbReference type="Gene3D" id="3.30.470.20">
    <property type="entry name" value="ATP-grasp fold, B domain"/>
    <property type="match status" value="1"/>
</dbReference>
<dbReference type="InterPro" id="IPR011761">
    <property type="entry name" value="ATP-grasp"/>
</dbReference>
<keyword evidence="1" id="KW-0547">Nucleotide-binding</keyword>
<evidence type="ECO:0000259" key="2">
    <source>
        <dbReference type="PROSITE" id="PS50975"/>
    </source>
</evidence>
<reference evidence="3" key="1">
    <citation type="submission" date="2022-01" db="EMBL/GenBank/DDBJ databases">
        <authorList>
            <person name="Jo J.-H."/>
            <person name="Im W.-T."/>
        </authorList>
    </citation>
    <scope>NUCLEOTIDE SEQUENCE</scope>
    <source>
        <strain evidence="3">I2-34</strain>
    </source>
</reference>
<keyword evidence="3" id="KW-0436">Ligase</keyword>
<dbReference type="InterPro" id="IPR032875">
    <property type="entry name" value="Succ_CoA_lig_flav_dom"/>
</dbReference>
<dbReference type="SUPFAM" id="SSF51735">
    <property type="entry name" value="NAD(P)-binding Rossmann-fold domains"/>
    <property type="match status" value="1"/>
</dbReference>
<dbReference type="PANTHER" id="PTHR42793:SF4">
    <property type="entry name" value="BLL6376 PROTEIN"/>
    <property type="match status" value="1"/>
</dbReference>
<comment type="caution">
    <text evidence="3">The sequence shown here is derived from an EMBL/GenBank/DDBJ whole genome shotgun (WGS) entry which is preliminary data.</text>
</comment>
<keyword evidence="4" id="KW-1185">Reference proteome</keyword>
<evidence type="ECO:0000313" key="4">
    <source>
        <dbReference type="Proteomes" id="UP001165368"/>
    </source>
</evidence>
<accession>A0ABS9L4B4</accession>
<evidence type="ECO:0000313" key="3">
    <source>
        <dbReference type="EMBL" id="MCG2621337.1"/>
    </source>
</evidence>
<keyword evidence="1" id="KW-0067">ATP-binding</keyword>
<dbReference type="InterPro" id="IPR016102">
    <property type="entry name" value="Succinyl-CoA_synth-like"/>
</dbReference>
<dbReference type="Proteomes" id="UP001165368">
    <property type="component" value="Unassembled WGS sequence"/>
</dbReference>
<dbReference type="SMART" id="SM00881">
    <property type="entry name" value="CoA_binding"/>
    <property type="match status" value="1"/>
</dbReference>
<dbReference type="Gene3D" id="3.40.50.720">
    <property type="entry name" value="NAD(P)-binding Rossmann-like Domain"/>
    <property type="match status" value="1"/>
</dbReference>
<name>A0ABS9L4B4_9MICC</name>
<dbReference type="Pfam" id="PF13549">
    <property type="entry name" value="ATP-grasp_5"/>
    <property type="match status" value="1"/>
</dbReference>
<dbReference type="InterPro" id="IPR003781">
    <property type="entry name" value="CoA-bd"/>
</dbReference>
<evidence type="ECO:0000256" key="1">
    <source>
        <dbReference type="PROSITE-ProRule" id="PRU00409"/>
    </source>
</evidence>
<protein>
    <submittedName>
        <fullName evidence="3">Acetate--CoA ligase family protein</fullName>
    </submittedName>
</protein>
<dbReference type="Gene3D" id="3.40.50.261">
    <property type="entry name" value="Succinyl-CoA synthetase domains"/>
    <property type="match status" value="2"/>
</dbReference>
<proteinExistence type="predicted"/>
<gene>
    <name evidence="3" type="ORF">LVY72_05340</name>
</gene>
<dbReference type="SUPFAM" id="SSF56059">
    <property type="entry name" value="Glutathione synthetase ATP-binding domain-like"/>
    <property type="match status" value="1"/>
</dbReference>
<dbReference type="PANTHER" id="PTHR42793">
    <property type="entry name" value="COA BINDING DOMAIN CONTAINING PROTEIN"/>
    <property type="match status" value="1"/>
</dbReference>
<dbReference type="InterPro" id="IPR036291">
    <property type="entry name" value="NAD(P)-bd_dom_sf"/>
</dbReference>
<dbReference type="PROSITE" id="PS50975">
    <property type="entry name" value="ATP_GRASP"/>
    <property type="match status" value="1"/>
</dbReference>
<dbReference type="Pfam" id="PF13380">
    <property type="entry name" value="CoA_binding_2"/>
    <property type="match status" value="1"/>
</dbReference>
<dbReference type="GO" id="GO:0016874">
    <property type="term" value="F:ligase activity"/>
    <property type="evidence" value="ECO:0007669"/>
    <property type="project" value="UniProtKB-KW"/>
</dbReference>
<dbReference type="Gene3D" id="3.30.1490.20">
    <property type="entry name" value="ATP-grasp fold, A domain"/>
    <property type="match status" value="1"/>
</dbReference>
<dbReference type="SUPFAM" id="SSF52210">
    <property type="entry name" value="Succinyl-CoA synthetase domains"/>
    <property type="match status" value="2"/>
</dbReference>
<organism evidence="3 4">
    <name type="scientific">Arthrobacter hankyongi</name>
    <dbReference type="NCBI Taxonomy" id="2904801"/>
    <lineage>
        <taxon>Bacteria</taxon>
        <taxon>Bacillati</taxon>
        <taxon>Actinomycetota</taxon>
        <taxon>Actinomycetes</taxon>
        <taxon>Micrococcales</taxon>
        <taxon>Micrococcaceae</taxon>
        <taxon>Arthrobacter</taxon>
    </lineage>
</organism>
<sequence length="711" mass="74750">MATPVALSTNVQTETLDLSRLVDPRSIAVIGASDRPNSLGARSVANLLDHSDFQGTPYLISRTKQSIHGLDCYQSVTDLPEAPDVAMLVVPAAQTLQVLEDCAGRGVRYAIVFTSGFGEMGEEGKRAEQEMARIGRESGMRIYGPNSPGLCNLNKRLGMMFSPSFQIDQLPGPIGLATQGGGIGRCFLQAMERGVGVGLWASTGNEVDLTVADFMRYMADADDIEVIATTMEGIKDGPKFVEAALYAAERGKPVVALKVGRSEYGARAVASHTGSLSGAAEVNSAVLRQAGVVEVDDMDELIDTAALFARKRPTGGERVAIYGFSGGGCALTADAVGEAGLELTAFSEQTLAAIGSVLPDYAAITNPVDATSDILARPEIGHESLKQVAEDPGAGVVLYPFPCDYGELTGQIGESIAQVQRETDTPIVPIWMSDRLGEGYDALVKGGLVPVRSIKRGTKALSRWIERGRWSVDPDWSPLPAGRTGGDLVTFTEPAVKSFLASHGVTVPPSGRADTADKAVDVAENLGYPVVMKIVNSQITHKSDMGGVEVNLRSAADVRLAFDRIAAAAVAAGVTTDEVLVESMAPAGIDVLVGVTADPVFGPVMTFGLGGIFVELFNDVSRRMLPLTPAQARSLIDEPKCAALLRGLRGSGPADVEALADLMVAVSRFVETNSGRIEELELNPVRVLPAGQGVIALDAVLVMNETNGDAL</sequence>
<feature type="domain" description="ATP-grasp" evidence="2">
    <location>
        <begin position="497"/>
        <end position="708"/>
    </location>
</feature>
<dbReference type="EMBL" id="JAKLTQ010000002">
    <property type="protein sequence ID" value="MCG2621337.1"/>
    <property type="molecule type" value="Genomic_DNA"/>
</dbReference>
<dbReference type="Pfam" id="PF13607">
    <property type="entry name" value="Succ_CoA_lig"/>
    <property type="match status" value="1"/>
</dbReference>
<dbReference type="RefSeq" id="WP_237818440.1">
    <property type="nucleotide sequence ID" value="NZ_JAKLTQ010000002.1"/>
</dbReference>
<dbReference type="InterPro" id="IPR013815">
    <property type="entry name" value="ATP_grasp_subdomain_1"/>
</dbReference>